<dbReference type="AlphaFoldDB" id="A0A1M4EIZ8"/>
<sequence>MTDSDARIFKGARWAPVVGTLCLVALGITGAGSASTALADAQDPPSMCFDSPADCTPGDFDNMFPTKNTPWKCRDGVRLYCQTDNSTLTVWHSPTIAPDGWVRIKAVLKKDFDRTTDLKVKFVKKPVYSGPAETDIIYKKPKRWPAGIYGLTWCNDAVDEVKCDQHLVLYKSATPGKIYACHETGHAVGLTHGNNAYPRVSNTDSRLGCMRTPPLTGVDTLGGHNRKMINKTY</sequence>
<dbReference type="RefSeq" id="WP_225267496.1">
    <property type="nucleotide sequence ID" value="NZ_CP084058.1"/>
</dbReference>
<organism evidence="1">
    <name type="scientific">Nonomuraea gerenzanensis</name>
    <dbReference type="NCBI Taxonomy" id="93944"/>
    <lineage>
        <taxon>Bacteria</taxon>
        <taxon>Bacillati</taxon>
        <taxon>Actinomycetota</taxon>
        <taxon>Actinomycetes</taxon>
        <taxon>Streptosporangiales</taxon>
        <taxon>Streptosporangiaceae</taxon>
        <taxon>Nonomuraea</taxon>
    </lineage>
</organism>
<name>A0A1M4EIZ8_9ACTN</name>
<evidence type="ECO:0000313" key="1">
    <source>
        <dbReference type="EMBL" id="SBO98754.1"/>
    </source>
</evidence>
<dbReference type="EMBL" id="LT559118">
    <property type="protein sequence ID" value="SBO98754.1"/>
    <property type="molecule type" value="Genomic_DNA"/>
</dbReference>
<dbReference type="SUPFAM" id="SSF55486">
    <property type="entry name" value="Metalloproteases ('zincins'), catalytic domain"/>
    <property type="match status" value="1"/>
</dbReference>
<accession>A0A1M4EIZ8</accession>
<reference evidence="1" key="1">
    <citation type="submission" date="2016-04" db="EMBL/GenBank/DDBJ databases">
        <authorList>
            <person name="Evans L.H."/>
            <person name="Alamgir A."/>
            <person name="Owens N."/>
            <person name="Weber N.D."/>
            <person name="Virtaneva K."/>
            <person name="Barbian K."/>
            <person name="Babar A."/>
            <person name="Rosenke K."/>
        </authorList>
    </citation>
    <scope>NUCLEOTIDE SEQUENCE</scope>
    <source>
        <strain evidence="1">Nono1</strain>
    </source>
</reference>
<protein>
    <recommendedName>
        <fullName evidence="2">Peptidase M10 metallopeptidase domain-containing protein</fullName>
    </recommendedName>
</protein>
<evidence type="ECO:0008006" key="2">
    <source>
        <dbReference type="Google" id="ProtNLM"/>
    </source>
</evidence>
<gene>
    <name evidence="1" type="ORF">BN4615_P8270</name>
</gene>
<proteinExistence type="predicted"/>